<dbReference type="WBParaSite" id="jg21659">
    <property type="protein sequence ID" value="jg21659"/>
    <property type="gene ID" value="jg21659"/>
</dbReference>
<name>A0A915DPS3_9BILA</name>
<accession>A0A915DPS3</accession>
<feature type="transmembrane region" description="Helical" evidence="2">
    <location>
        <begin position="53"/>
        <end position="73"/>
    </location>
</feature>
<keyword evidence="2" id="KW-1133">Transmembrane helix</keyword>
<reference evidence="4" key="1">
    <citation type="submission" date="2022-11" db="UniProtKB">
        <authorList>
            <consortium name="WormBaseParasite"/>
        </authorList>
    </citation>
    <scope>IDENTIFICATION</scope>
</reference>
<keyword evidence="2" id="KW-0472">Membrane</keyword>
<feature type="transmembrane region" description="Helical" evidence="2">
    <location>
        <begin position="85"/>
        <end position="105"/>
    </location>
</feature>
<dbReference type="AlphaFoldDB" id="A0A915DPS3"/>
<organism evidence="3 4">
    <name type="scientific">Ditylenchus dipsaci</name>
    <dbReference type="NCBI Taxonomy" id="166011"/>
    <lineage>
        <taxon>Eukaryota</taxon>
        <taxon>Metazoa</taxon>
        <taxon>Ecdysozoa</taxon>
        <taxon>Nematoda</taxon>
        <taxon>Chromadorea</taxon>
        <taxon>Rhabditida</taxon>
        <taxon>Tylenchina</taxon>
        <taxon>Tylenchomorpha</taxon>
        <taxon>Sphaerularioidea</taxon>
        <taxon>Anguinidae</taxon>
        <taxon>Anguininae</taxon>
        <taxon>Ditylenchus</taxon>
    </lineage>
</organism>
<protein>
    <submittedName>
        <fullName evidence="4">Uncharacterized protein</fullName>
    </submittedName>
</protein>
<evidence type="ECO:0000256" key="1">
    <source>
        <dbReference type="SAM" id="MobiDB-lite"/>
    </source>
</evidence>
<keyword evidence="2" id="KW-0812">Transmembrane</keyword>
<keyword evidence="3" id="KW-1185">Reference proteome</keyword>
<feature type="region of interest" description="Disordered" evidence="1">
    <location>
        <begin position="179"/>
        <end position="198"/>
    </location>
</feature>
<evidence type="ECO:0000313" key="3">
    <source>
        <dbReference type="Proteomes" id="UP000887574"/>
    </source>
</evidence>
<evidence type="ECO:0000313" key="4">
    <source>
        <dbReference type="WBParaSite" id="jg21659"/>
    </source>
</evidence>
<dbReference type="Proteomes" id="UP000887574">
    <property type="component" value="Unplaced"/>
</dbReference>
<evidence type="ECO:0000256" key="2">
    <source>
        <dbReference type="SAM" id="Phobius"/>
    </source>
</evidence>
<feature type="compositionally biased region" description="Low complexity" evidence="1">
    <location>
        <begin position="186"/>
        <end position="198"/>
    </location>
</feature>
<sequence>MTYNNQQKAQFVIWMTECGDSYAQFVRRVFFDGNVNAQRYLAMLQQNEIHLGIVRSIHLLALIMILHSALIIVGSGGVSRVGDPMFIIFSEVLAWLLILISLMGLKLGCMATDAASLTNRQAFDPEIYYARPSLATIWDSSNTSALFHSQPSHFDIPGAVHQQAIPAVICSTLHPPRYSSLETGPQQQNNSCSNSSNDQFQSNHRQLCVAAQGRPGAPVRTNVVISILSPPPPYLT</sequence>
<proteinExistence type="predicted"/>